<dbReference type="InterPro" id="IPR024654">
    <property type="entry name" value="Calcineurin-like_PHP_lpxH"/>
</dbReference>
<evidence type="ECO:0000256" key="1">
    <source>
        <dbReference type="ARBA" id="ARBA00008950"/>
    </source>
</evidence>
<reference evidence="4 5" key="1">
    <citation type="submission" date="2018-05" db="EMBL/GenBank/DDBJ databases">
        <title>Genomic Encyclopedia of Type Strains, Phase IV (KMG-IV): sequencing the most valuable type-strain genomes for metagenomic binning, comparative biology and taxonomic classification.</title>
        <authorList>
            <person name="Goeker M."/>
        </authorList>
    </citation>
    <scope>NUCLEOTIDE SEQUENCE [LARGE SCALE GENOMIC DNA]</scope>
    <source>
        <strain evidence="4 5">DSM 24906</strain>
    </source>
</reference>
<dbReference type="RefSeq" id="WP_109604473.1">
    <property type="nucleotide sequence ID" value="NZ_JAMHJO010000006.1"/>
</dbReference>
<dbReference type="PANTHER" id="PTHR11124">
    <property type="entry name" value="VACUOLAR SORTING PROTEIN VPS29"/>
    <property type="match status" value="1"/>
</dbReference>
<keyword evidence="2" id="KW-0479">Metal-binding</keyword>
<dbReference type="InterPro" id="IPR000979">
    <property type="entry name" value="Phosphodiesterase_MJ0936/Vps29"/>
</dbReference>
<comment type="cofactor">
    <cofactor evidence="2">
        <name>a divalent metal cation</name>
        <dbReference type="ChEBI" id="CHEBI:60240"/>
    </cofactor>
</comment>
<dbReference type="Gene3D" id="3.60.21.10">
    <property type="match status" value="1"/>
</dbReference>
<evidence type="ECO:0000313" key="4">
    <source>
        <dbReference type="EMBL" id="PWJ95222.1"/>
    </source>
</evidence>
<protein>
    <recommendedName>
        <fullName evidence="2">Phosphoesterase</fullName>
        <ecNumber evidence="2">3.1.4.-</ecNumber>
    </recommendedName>
</protein>
<keyword evidence="5" id="KW-1185">Reference proteome</keyword>
<organism evidence="4 5">
    <name type="scientific">Oceanotoga teriensis</name>
    <dbReference type="NCBI Taxonomy" id="515440"/>
    <lineage>
        <taxon>Bacteria</taxon>
        <taxon>Thermotogati</taxon>
        <taxon>Thermotogota</taxon>
        <taxon>Thermotogae</taxon>
        <taxon>Petrotogales</taxon>
        <taxon>Petrotogaceae</taxon>
        <taxon>Oceanotoga</taxon>
    </lineage>
</organism>
<dbReference type="EC" id="3.1.4.-" evidence="2"/>
<dbReference type="InterPro" id="IPR029052">
    <property type="entry name" value="Metallo-depent_PP-like"/>
</dbReference>
<comment type="caution">
    <text evidence="4">The sequence shown here is derived from an EMBL/GenBank/DDBJ whole genome shotgun (WGS) entry which is preliminary data.</text>
</comment>
<dbReference type="GO" id="GO:0046872">
    <property type="term" value="F:metal ion binding"/>
    <property type="evidence" value="ECO:0007669"/>
    <property type="project" value="UniProtKB-KW"/>
</dbReference>
<name>A0AA45C766_9BACT</name>
<proteinExistence type="inferred from homology"/>
<evidence type="ECO:0000259" key="3">
    <source>
        <dbReference type="Pfam" id="PF12850"/>
    </source>
</evidence>
<comment type="similarity">
    <text evidence="1 2">Belongs to the metallophosphoesterase superfamily. YfcE family.</text>
</comment>
<dbReference type="AlphaFoldDB" id="A0AA45C766"/>
<accession>A0AA45C766</accession>
<dbReference type="SUPFAM" id="SSF56300">
    <property type="entry name" value="Metallo-dependent phosphatases"/>
    <property type="match status" value="1"/>
</dbReference>
<evidence type="ECO:0000313" key="5">
    <source>
        <dbReference type="Proteomes" id="UP000245921"/>
    </source>
</evidence>
<dbReference type="NCBIfam" id="TIGR00040">
    <property type="entry name" value="yfcE"/>
    <property type="match status" value="1"/>
</dbReference>
<sequence length="155" mass="18032">MKYIIISDIHDPDKGINHNLEKIDFKSYDGVIICGDLTSDTVLFYIQNLNSNVHAVYGNMDEFYLRNKLPEMKTIEINKIKIGLLHGHQTGRAYTDRLIKRFNDKIDIMIYGHSHIQNRENIDEIDIINPGAFCDGEYAIIKFNENSYEIDFCKI</sequence>
<gene>
    <name evidence="4" type="ORF">C7380_10629</name>
</gene>
<dbReference type="Pfam" id="PF12850">
    <property type="entry name" value="Metallophos_2"/>
    <property type="match status" value="1"/>
</dbReference>
<feature type="domain" description="Calcineurin-like phosphoesterase" evidence="3">
    <location>
        <begin position="1"/>
        <end position="135"/>
    </location>
</feature>
<dbReference type="GO" id="GO:0016787">
    <property type="term" value="F:hydrolase activity"/>
    <property type="evidence" value="ECO:0007669"/>
    <property type="project" value="UniProtKB-UniRule"/>
</dbReference>
<dbReference type="Proteomes" id="UP000245921">
    <property type="component" value="Unassembled WGS sequence"/>
</dbReference>
<dbReference type="EMBL" id="QGGI01000006">
    <property type="protein sequence ID" value="PWJ95222.1"/>
    <property type="molecule type" value="Genomic_DNA"/>
</dbReference>
<evidence type="ECO:0000256" key="2">
    <source>
        <dbReference type="RuleBase" id="RU362039"/>
    </source>
</evidence>